<organism evidence="7">
    <name type="scientific">bioreactor metagenome</name>
    <dbReference type="NCBI Taxonomy" id="1076179"/>
    <lineage>
        <taxon>unclassified sequences</taxon>
        <taxon>metagenomes</taxon>
        <taxon>ecological metagenomes</taxon>
    </lineage>
</organism>
<gene>
    <name evidence="7" type="ORF">SDC9_139151</name>
</gene>
<reference evidence="7" key="1">
    <citation type="submission" date="2019-08" db="EMBL/GenBank/DDBJ databases">
        <authorList>
            <person name="Kucharzyk K."/>
            <person name="Murdoch R.W."/>
            <person name="Higgins S."/>
            <person name="Loffler F."/>
        </authorList>
    </citation>
    <scope>NUCLEOTIDE SEQUENCE</scope>
</reference>
<feature type="transmembrane region" description="Helical" evidence="6">
    <location>
        <begin position="41"/>
        <end position="59"/>
    </location>
</feature>
<feature type="transmembrane region" description="Helical" evidence="6">
    <location>
        <begin position="125"/>
        <end position="148"/>
    </location>
</feature>
<comment type="subcellular location">
    <subcellularLocation>
        <location evidence="1">Cell membrane</location>
        <topology evidence="1">Multi-pass membrane protein</topology>
    </subcellularLocation>
</comment>
<sequence length="236" mass="27127">MSISNSVSSVFLPRINIIVAEKEKMNSKLTQLFTKVARLQFLILMLILMCFIFLGPYFIRMWAGENYGEAYTVALLLFTSEFVPLIQNLGIEIQRAKNMHKFRSVLYIVIALINLIISIPLCYKFGIVGCALGTALGQVIGNTIIMNIYYEKKIKLDMKYFWKNILKFLPALALPFAIGIIFTLFYGANNVWDFIFEAVILVTSYCISMWFLGINSFEKELIRKPIKQIKHKMCGQ</sequence>
<evidence type="ECO:0000256" key="6">
    <source>
        <dbReference type="SAM" id="Phobius"/>
    </source>
</evidence>
<dbReference type="InterPro" id="IPR050833">
    <property type="entry name" value="Poly_Biosynth_Transport"/>
</dbReference>
<evidence type="ECO:0000256" key="3">
    <source>
        <dbReference type="ARBA" id="ARBA00022692"/>
    </source>
</evidence>
<proteinExistence type="predicted"/>
<name>A0A645DRQ7_9ZZZZ</name>
<keyword evidence="5 6" id="KW-0472">Membrane</keyword>
<keyword evidence="2" id="KW-1003">Cell membrane</keyword>
<dbReference type="EMBL" id="VSSQ01039001">
    <property type="protein sequence ID" value="MPM92017.1"/>
    <property type="molecule type" value="Genomic_DNA"/>
</dbReference>
<feature type="transmembrane region" description="Helical" evidence="6">
    <location>
        <begin position="194"/>
        <end position="214"/>
    </location>
</feature>
<feature type="transmembrane region" description="Helical" evidence="6">
    <location>
        <begin position="71"/>
        <end position="90"/>
    </location>
</feature>
<accession>A0A645DRQ7</accession>
<keyword evidence="3 6" id="KW-0812">Transmembrane</keyword>
<evidence type="ECO:0000256" key="1">
    <source>
        <dbReference type="ARBA" id="ARBA00004651"/>
    </source>
</evidence>
<comment type="caution">
    <text evidence="7">The sequence shown here is derived from an EMBL/GenBank/DDBJ whole genome shotgun (WGS) entry which is preliminary data.</text>
</comment>
<feature type="transmembrane region" description="Helical" evidence="6">
    <location>
        <begin position="102"/>
        <end position="119"/>
    </location>
</feature>
<evidence type="ECO:0000256" key="4">
    <source>
        <dbReference type="ARBA" id="ARBA00022989"/>
    </source>
</evidence>
<protein>
    <submittedName>
        <fullName evidence="7">Uncharacterized protein</fullName>
    </submittedName>
</protein>
<dbReference type="AlphaFoldDB" id="A0A645DRQ7"/>
<evidence type="ECO:0000256" key="5">
    <source>
        <dbReference type="ARBA" id="ARBA00023136"/>
    </source>
</evidence>
<evidence type="ECO:0000256" key="2">
    <source>
        <dbReference type="ARBA" id="ARBA00022475"/>
    </source>
</evidence>
<dbReference type="GO" id="GO:0005886">
    <property type="term" value="C:plasma membrane"/>
    <property type="evidence" value="ECO:0007669"/>
    <property type="project" value="UniProtKB-SubCell"/>
</dbReference>
<dbReference type="PANTHER" id="PTHR30250">
    <property type="entry name" value="PST FAMILY PREDICTED COLANIC ACID TRANSPORTER"/>
    <property type="match status" value="1"/>
</dbReference>
<keyword evidence="4 6" id="KW-1133">Transmembrane helix</keyword>
<evidence type="ECO:0000313" key="7">
    <source>
        <dbReference type="EMBL" id="MPM92017.1"/>
    </source>
</evidence>
<feature type="transmembrane region" description="Helical" evidence="6">
    <location>
        <begin position="168"/>
        <end position="188"/>
    </location>
</feature>
<dbReference type="PANTHER" id="PTHR30250:SF11">
    <property type="entry name" value="O-ANTIGEN TRANSPORTER-RELATED"/>
    <property type="match status" value="1"/>
</dbReference>